<evidence type="ECO:0000256" key="1">
    <source>
        <dbReference type="SAM" id="MobiDB-lite"/>
    </source>
</evidence>
<gene>
    <name evidence="2" type="ORF">AVEN_266390_1</name>
</gene>
<dbReference type="AlphaFoldDB" id="A0A4Y2FAA4"/>
<organism evidence="2 3">
    <name type="scientific">Araneus ventricosus</name>
    <name type="common">Orbweaver spider</name>
    <name type="synonym">Epeira ventricosa</name>
    <dbReference type="NCBI Taxonomy" id="182803"/>
    <lineage>
        <taxon>Eukaryota</taxon>
        <taxon>Metazoa</taxon>
        <taxon>Ecdysozoa</taxon>
        <taxon>Arthropoda</taxon>
        <taxon>Chelicerata</taxon>
        <taxon>Arachnida</taxon>
        <taxon>Araneae</taxon>
        <taxon>Araneomorphae</taxon>
        <taxon>Entelegynae</taxon>
        <taxon>Araneoidea</taxon>
        <taxon>Araneidae</taxon>
        <taxon>Araneus</taxon>
    </lineage>
</organism>
<evidence type="ECO:0000313" key="2">
    <source>
        <dbReference type="EMBL" id="GBM37289.1"/>
    </source>
</evidence>
<feature type="compositionally biased region" description="Polar residues" evidence="1">
    <location>
        <begin position="83"/>
        <end position="95"/>
    </location>
</feature>
<feature type="region of interest" description="Disordered" evidence="1">
    <location>
        <begin position="60"/>
        <end position="95"/>
    </location>
</feature>
<dbReference type="Proteomes" id="UP000499080">
    <property type="component" value="Unassembled WGS sequence"/>
</dbReference>
<reference evidence="2 3" key="1">
    <citation type="journal article" date="2019" name="Sci. Rep.">
        <title>Orb-weaving spider Araneus ventricosus genome elucidates the spidroin gene catalogue.</title>
        <authorList>
            <person name="Kono N."/>
            <person name="Nakamura H."/>
            <person name="Ohtoshi R."/>
            <person name="Moran D.A.P."/>
            <person name="Shinohara A."/>
            <person name="Yoshida Y."/>
            <person name="Fujiwara M."/>
            <person name="Mori M."/>
            <person name="Tomita M."/>
            <person name="Arakawa K."/>
        </authorList>
    </citation>
    <scope>NUCLEOTIDE SEQUENCE [LARGE SCALE GENOMIC DNA]</scope>
</reference>
<comment type="caution">
    <text evidence="2">The sequence shown here is derived from an EMBL/GenBank/DDBJ whole genome shotgun (WGS) entry which is preliminary data.</text>
</comment>
<evidence type="ECO:0000313" key="3">
    <source>
        <dbReference type="Proteomes" id="UP000499080"/>
    </source>
</evidence>
<keyword evidence="3" id="KW-1185">Reference proteome</keyword>
<name>A0A4Y2FAA4_ARAVE</name>
<proteinExistence type="predicted"/>
<sequence>MLLGTVAIFPPPQYEADDGQDTYGLSRRSRRPKFWGTKSAPNSALLGWVQFRIQTTPAFAVPSSPHVDQRGGDGGTPFVLKPSSRNNLGLSSHSQ</sequence>
<dbReference type="EMBL" id="BGPR01000833">
    <property type="protein sequence ID" value="GBM37289.1"/>
    <property type="molecule type" value="Genomic_DNA"/>
</dbReference>
<protein>
    <submittedName>
        <fullName evidence="2">Uncharacterized protein</fullName>
    </submittedName>
</protein>
<accession>A0A4Y2FAA4</accession>